<feature type="domain" description="Sulfotransferase" evidence="4">
    <location>
        <begin position="78"/>
        <end position="343"/>
    </location>
</feature>
<dbReference type="InterPro" id="IPR027417">
    <property type="entry name" value="P-loop_NTPase"/>
</dbReference>
<organism evidence="5 6">
    <name type="scientific">Macleaya cordata</name>
    <name type="common">Five-seeded plume-poppy</name>
    <name type="synonym">Bocconia cordata</name>
    <dbReference type="NCBI Taxonomy" id="56857"/>
    <lineage>
        <taxon>Eukaryota</taxon>
        <taxon>Viridiplantae</taxon>
        <taxon>Streptophyta</taxon>
        <taxon>Embryophyta</taxon>
        <taxon>Tracheophyta</taxon>
        <taxon>Spermatophyta</taxon>
        <taxon>Magnoliopsida</taxon>
        <taxon>Ranunculales</taxon>
        <taxon>Papaveraceae</taxon>
        <taxon>Papaveroideae</taxon>
        <taxon>Macleaya</taxon>
    </lineage>
</organism>
<gene>
    <name evidence="5" type="ORF">BVC80_9049g45</name>
</gene>
<dbReference type="OrthoDB" id="205623at2759"/>
<evidence type="ECO:0000313" key="6">
    <source>
        <dbReference type="Proteomes" id="UP000195402"/>
    </source>
</evidence>
<dbReference type="AlphaFoldDB" id="A0A200R2F9"/>
<keyword evidence="6" id="KW-1185">Reference proteome</keyword>
<evidence type="ECO:0000256" key="2">
    <source>
        <dbReference type="ARBA" id="ARBA00022679"/>
    </source>
</evidence>
<dbReference type="PANTHER" id="PTHR11783">
    <property type="entry name" value="SULFOTRANSFERASE SULT"/>
    <property type="match status" value="1"/>
</dbReference>
<evidence type="ECO:0000313" key="5">
    <source>
        <dbReference type="EMBL" id="OVA16912.1"/>
    </source>
</evidence>
<comment type="caution">
    <text evidence="5">The sequence shown here is derived from an EMBL/GenBank/DDBJ whole genome shotgun (WGS) entry which is preliminary data.</text>
</comment>
<dbReference type="SUPFAM" id="SSF52540">
    <property type="entry name" value="P-loop containing nucleoside triphosphate hydrolases"/>
    <property type="match status" value="1"/>
</dbReference>
<evidence type="ECO:0000256" key="3">
    <source>
        <dbReference type="RuleBase" id="RU361155"/>
    </source>
</evidence>
<dbReference type="FunCoup" id="A0A200R2F9">
    <property type="interactions" value="48"/>
</dbReference>
<dbReference type="InterPro" id="IPR000863">
    <property type="entry name" value="Sulfotransferase_dom"/>
</dbReference>
<protein>
    <recommendedName>
        <fullName evidence="3">Sulfotransferase</fullName>
        <ecNumber evidence="3">2.8.2.-</ecNumber>
    </recommendedName>
</protein>
<dbReference type="EC" id="2.8.2.-" evidence="3"/>
<dbReference type="EMBL" id="MVGT01000459">
    <property type="protein sequence ID" value="OVA16912.1"/>
    <property type="molecule type" value="Genomic_DNA"/>
</dbReference>
<dbReference type="Pfam" id="PF00685">
    <property type="entry name" value="Sulfotransfer_1"/>
    <property type="match status" value="1"/>
</dbReference>
<proteinExistence type="inferred from homology"/>
<dbReference type="GO" id="GO:0008146">
    <property type="term" value="F:sulfotransferase activity"/>
    <property type="evidence" value="ECO:0007669"/>
    <property type="project" value="InterPro"/>
</dbReference>
<dbReference type="Gene3D" id="3.40.50.300">
    <property type="entry name" value="P-loop containing nucleotide triphosphate hydrolases"/>
    <property type="match status" value="1"/>
</dbReference>
<accession>A0A200R2F9</accession>
<reference evidence="5 6" key="1">
    <citation type="journal article" date="2017" name="Mol. Plant">
        <title>The Genome of Medicinal Plant Macleaya cordata Provides New Insights into Benzylisoquinoline Alkaloids Metabolism.</title>
        <authorList>
            <person name="Liu X."/>
            <person name="Liu Y."/>
            <person name="Huang P."/>
            <person name="Ma Y."/>
            <person name="Qing Z."/>
            <person name="Tang Q."/>
            <person name="Cao H."/>
            <person name="Cheng P."/>
            <person name="Zheng Y."/>
            <person name="Yuan Z."/>
            <person name="Zhou Y."/>
            <person name="Liu J."/>
            <person name="Tang Z."/>
            <person name="Zhuo Y."/>
            <person name="Zhang Y."/>
            <person name="Yu L."/>
            <person name="Huang J."/>
            <person name="Yang P."/>
            <person name="Peng Q."/>
            <person name="Zhang J."/>
            <person name="Jiang W."/>
            <person name="Zhang Z."/>
            <person name="Lin K."/>
            <person name="Ro D.K."/>
            <person name="Chen X."/>
            <person name="Xiong X."/>
            <person name="Shang Y."/>
            <person name="Huang S."/>
            <person name="Zeng J."/>
        </authorList>
    </citation>
    <scope>NUCLEOTIDE SEQUENCE [LARGE SCALE GENOMIC DNA]</scope>
    <source>
        <strain evidence="6">cv. BLH2017</strain>
        <tissue evidence="5">Root</tissue>
    </source>
</reference>
<evidence type="ECO:0000259" key="4">
    <source>
        <dbReference type="Pfam" id="PF00685"/>
    </source>
</evidence>
<keyword evidence="2 3" id="KW-0808">Transferase</keyword>
<evidence type="ECO:0000256" key="1">
    <source>
        <dbReference type="ARBA" id="ARBA00005771"/>
    </source>
</evidence>
<dbReference type="Proteomes" id="UP000195402">
    <property type="component" value="Unassembled WGS sequence"/>
</dbReference>
<comment type="similarity">
    <text evidence="1 3">Belongs to the sulfotransferase 1 family.</text>
</comment>
<dbReference type="OMA" id="WDKHMDD"/>
<dbReference type="InParanoid" id="A0A200R2F9"/>
<name>A0A200R2F9_MACCD</name>
<sequence length="346" mass="40440">MDPAQSQRLQDDLIHHKTLLEDEVQRNLTQESKELLSSLPREKGFMILDHIYQYQGFWYTALHVQGVSTFQRRFKAHDSDLLLVTNPKSGATWLKALAFAIINRMHLNSTTTHQHPLLTKNPHELVPFLEHIYMLDGMFPTDFIINSFAHPRLFSTHTPYGSLPESVKDSKCKLVYLCRDPTDTVISFWHFTNKLRPKDLEPNSLEEVFERFCEGVIEYGPFWDHILGYWKESLESPERVCFLKFEEMKKEPKVHFRKLAEFLGCPFSMEEEETGVIEEMLKLCSFENLSNLEVNKTGKMPISGFEYNTFFRRGKIGDYVNYLTSGMIERLDQITEEKLHGSGLKF</sequence>